<evidence type="ECO:0000256" key="1">
    <source>
        <dbReference type="ARBA" id="ARBA00008056"/>
    </source>
</evidence>
<dbReference type="Pfam" id="PF03171">
    <property type="entry name" value="2OG-FeII_Oxy"/>
    <property type="match status" value="1"/>
</dbReference>
<reference evidence="6" key="1">
    <citation type="submission" date="2015-12" db="EMBL/GenBank/DDBJ databases">
        <title>Update maize B73 reference genome by single molecule sequencing technologies.</title>
        <authorList>
            <consortium name="Maize Genome Sequencing Project"/>
            <person name="Ware D."/>
        </authorList>
    </citation>
    <scope>NUCLEOTIDE SEQUENCE</scope>
    <source>
        <tissue evidence="6">Seedling</tissue>
    </source>
</reference>
<dbReference type="ExpressionAtlas" id="A0A1D6IYE7">
    <property type="expression patterns" value="baseline and differential"/>
</dbReference>
<keyword evidence="6" id="KW-0223">Dioxygenase</keyword>
<sequence>MASTIGNNDRLTQLKAFDDTKAGVKGLVDEGVTIVPPIFHHLPDPHDATSNAHAAIPVIDLAAFSATNNDEAHAHQQLVAQVKAAAETVGFFQVVNHGVPAELLPRMLASVKSFNEEPADERRPYYTRDQARRARGLAAQLLALLSEALGLHAGYLQRDAGCLDGPSLAFACHYYPPCPEPWLTLGTTRHSDPSFLTVLLQDAVGGLQVLLGGRWVDVPSLPGALVVNIGDFLQLMSNDRFKSVEHRVVAVPPGAAARVSVACFFRPSGAATSKEYGPVPDLVKPPEAPRYRSVTGVEFLDYYRQKGLDGRSALDHFRLLV</sequence>
<evidence type="ECO:0000313" key="6">
    <source>
        <dbReference type="EMBL" id="AQK40910.1"/>
    </source>
</evidence>
<organism evidence="6">
    <name type="scientific">Zea mays</name>
    <name type="common">Maize</name>
    <dbReference type="NCBI Taxonomy" id="4577"/>
    <lineage>
        <taxon>Eukaryota</taxon>
        <taxon>Viridiplantae</taxon>
        <taxon>Streptophyta</taxon>
        <taxon>Embryophyta</taxon>
        <taxon>Tracheophyta</taxon>
        <taxon>Spermatophyta</taxon>
        <taxon>Magnoliopsida</taxon>
        <taxon>Liliopsida</taxon>
        <taxon>Poales</taxon>
        <taxon>Poaceae</taxon>
        <taxon>PACMAD clade</taxon>
        <taxon>Panicoideae</taxon>
        <taxon>Andropogonodae</taxon>
        <taxon>Andropogoneae</taxon>
        <taxon>Tripsacinae</taxon>
        <taxon>Zea</taxon>
    </lineage>
</organism>
<dbReference type="SMR" id="A0A1D6IYE7"/>
<protein>
    <submittedName>
        <fullName evidence="6">Putative 2-oxoacid dependent dioxygenase</fullName>
    </submittedName>
</protein>
<name>A0A1D6IYE7_MAIZE</name>
<dbReference type="EMBL" id="CM000786">
    <property type="protein sequence ID" value="AQK40910.1"/>
    <property type="molecule type" value="Genomic_DNA"/>
</dbReference>
<dbReference type="PROSITE" id="PS51471">
    <property type="entry name" value="FE2OG_OXY"/>
    <property type="match status" value="1"/>
</dbReference>
<dbReference type="Gene3D" id="2.60.120.330">
    <property type="entry name" value="B-lactam Antibiotic, Isopenicillin N Synthase, Chain"/>
    <property type="match status" value="2"/>
</dbReference>
<dbReference type="FunFam" id="2.60.120.330:FF:000135">
    <property type="entry name" value="Putative 2-oxoacid dependent dioxygenase"/>
    <property type="match status" value="1"/>
</dbReference>
<dbReference type="PANTHER" id="PTHR10209">
    <property type="entry name" value="OXIDOREDUCTASE, 2OG-FE II OXYGENASE FAMILY PROTEIN"/>
    <property type="match status" value="1"/>
</dbReference>
<gene>
    <name evidence="6" type="ORF">ZEAMMB73_Zm00001d024258</name>
</gene>
<dbReference type="PANTHER" id="PTHR10209:SF887">
    <property type="entry name" value="OS03G0860600 PROTEIN"/>
    <property type="match status" value="1"/>
</dbReference>
<proteinExistence type="inferred from homology"/>
<dbReference type="InParanoid" id="A0A1D6IYE7"/>
<dbReference type="InterPro" id="IPR005123">
    <property type="entry name" value="Oxoglu/Fe-dep_dioxygenase_dom"/>
</dbReference>
<dbReference type="GO" id="GO:0051213">
    <property type="term" value="F:dioxygenase activity"/>
    <property type="evidence" value="ECO:0007669"/>
    <property type="project" value="UniProtKB-KW"/>
</dbReference>
<dbReference type="InterPro" id="IPR027443">
    <property type="entry name" value="IPNS-like_sf"/>
</dbReference>
<evidence type="ECO:0000256" key="3">
    <source>
        <dbReference type="ARBA" id="ARBA00023002"/>
    </source>
</evidence>
<dbReference type="SUPFAM" id="SSF51197">
    <property type="entry name" value="Clavaminate synthase-like"/>
    <property type="match status" value="1"/>
</dbReference>
<keyword evidence="3 5" id="KW-0560">Oxidoreductase</keyword>
<dbReference type="InterPro" id="IPR026992">
    <property type="entry name" value="DIOX_N"/>
</dbReference>
<dbReference type="InterPro" id="IPR044861">
    <property type="entry name" value="IPNS-like_FE2OG_OXY"/>
</dbReference>
<dbReference type="AlphaFoldDB" id="A0A1D6IYE7"/>
<evidence type="ECO:0000256" key="2">
    <source>
        <dbReference type="ARBA" id="ARBA00022723"/>
    </source>
</evidence>
<keyword evidence="2 5" id="KW-0479">Metal-binding</keyword>
<dbReference type="STRING" id="4577.A0A1D6IYE7"/>
<dbReference type="eggNOG" id="KOG0143">
    <property type="taxonomic scope" value="Eukaryota"/>
</dbReference>
<evidence type="ECO:0000256" key="5">
    <source>
        <dbReference type="RuleBase" id="RU003682"/>
    </source>
</evidence>
<dbReference type="Pfam" id="PF14226">
    <property type="entry name" value="DIOX_N"/>
    <property type="match status" value="1"/>
</dbReference>
<evidence type="ECO:0000256" key="4">
    <source>
        <dbReference type="ARBA" id="ARBA00023004"/>
    </source>
</evidence>
<accession>A0A1D6IYE7</accession>
<dbReference type="OMA" id="NDEAHAH"/>
<comment type="similarity">
    <text evidence="1 5">Belongs to the iron/ascorbate-dependent oxidoreductase family.</text>
</comment>
<dbReference type="GO" id="GO:0046872">
    <property type="term" value="F:metal ion binding"/>
    <property type="evidence" value="ECO:0007669"/>
    <property type="project" value="UniProtKB-KW"/>
</dbReference>
<keyword evidence="4 5" id="KW-0408">Iron</keyword>
<dbReference type="PaxDb" id="4577-GRMZM2G007140_P01"/>